<dbReference type="RefSeq" id="WP_135152645.1">
    <property type="nucleotide sequence ID" value="NZ_SOMN01000018.1"/>
</dbReference>
<accession>A0A4Y8LUY5</accession>
<evidence type="ECO:0000313" key="3">
    <source>
        <dbReference type="Proteomes" id="UP000297900"/>
    </source>
</evidence>
<reference evidence="2 3" key="1">
    <citation type="submission" date="2019-03" db="EMBL/GenBank/DDBJ databases">
        <title>Cohnella endophytica sp. nov., a novel endophytic bacterium isolated from bark of Sonneratia apetala.</title>
        <authorList>
            <person name="Tuo L."/>
        </authorList>
    </citation>
    <scope>NUCLEOTIDE SEQUENCE [LARGE SCALE GENOMIC DNA]</scope>
    <source>
        <strain evidence="2 3">CCTCC AB 208254</strain>
    </source>
</reference>
<dbReference type="Gene3D" id="2.40.50.1020">
    <property type="entry name" value="LytTr DNA-binding domain"/>
    <property type="match status" value="1"/>
</dbReference>
<dbReference type="AlphaFoldDB" id="A0A4Y8LUY5"/>
<gene>
    <name evidence="2" type="ORF">E2980_13100</name>
</gene>
<evidence type="ECO:0000259" key="1">
    <source>
        <dbReference type="SMART" id="SM00850"/>
    </source>
</evidence>
<sequence length="111" mass="12271">MLLPLLNSKGEHRLVEAREIKFIQTDGAGEIEFYTYDEKYRTISTIKDISLLLEAAGFIRVDRGTIVNSSSIDSFDPLLNVARIRTIDSVVLLSVSGKMLGKIELRGDGGV</sequence>
<dbReference type="OrthoDB" id="2679352at2"/>
<keyword evidence="3" id="KW-1185">Reference proteome</keyword>
<feature type="domain" description="HTH LytTR-type" evidence="1">
    <location>
        <begin position="10"/>
        <end position="108"/>
    </location>
</feature>
<evidence type="ECO:0000313" key="2">
    <source>
        <dbReference type="EMBL" id="TFE25526.1"/>
    </source>
</evidence>
<dbReference type="GO" id="GO:0003677">
    <property type="term" value="F:DNA binding"/>
    <property type="evidence" value="ECO:0007669"/>
    <property type="project" value="InterPro"/>
</dbReference>
<name>A0A4Y8LUY5_9BACL</name>
<proteinExistence type="predicted"/>
<dbReference type="SMART" id="SM00850">
    <property type="entry name" value="LytTR"/>
    <property type="match status" value="1"/>
</dbReference>
<dbReference type="EMBL" id="SOMN01000018">
    <property type="protein sequence ID" value="TFE25526.1"/>
    <property type="molecule type" value="Genomic_DNA"/>
</dbReference>
<organism evidence="2 3">
    <name type="scientific">Cohnella luojiensis</name>
    <dbReference type="NCBI Taxonomy" id="652876"/>
    <lineage>
        <taxon>Bacteria</taxon>
        <taxon>Bacillati</taxon>
        <taxon>Bacillota</taxon>
        <taxon>Bacilli</taxon>
        <taxon>Bacillales</taxon>
        <taxon>Paenibacillaceae</taxon>
        <taxon>Cohnella</taxon>
    </lineage>
</organism>
<dbReference type="Pfam" id="PF04397">
    <property type="entry name" value="LytTR"/>
    <property type="match status" value="1"/>
</dbReference>
<dbReference type="Proteomes" id="UP000297900">
    <property type="component" value="Unassembled WGS sequence"/>
</dbReference>
<comment type="caution">
    <text evidence="2">The sequence shown here is derived from an EMBL/GenBank/DDBJ whole genome shotgun (WGS) entry which is preliminary data.</text>
</comment>
<dbReference type="InterPro" id="IPR007492">
    <property type="entry name" value="LytTR_DNA-bd_dom"/>
</dbReference>
<protein>
    <submittedName>
        <fullName evidence="2">LytTR family transcriptional regulator</fullName>
    </submittedName>
</protein>